<accession>A0ABP4RCQ9</accession>
<protein>
    <submittedName>
        <fullName evidence="2">Uncharacterized protein</fullName>
    </submittedName>
</protein>
<dbReference type="Proteomes" id="UP001500064">
    <property type="component" value="Unassembled WGS sequence"/>
</dbReference>
<evidence type="ECO:0000313" key="3">
    <source>
        <dbReference type="Proteomes" id="UP001500064"/>
    </source>
</evidence>
<evidence type="ECO:0000313" key="2">
    <source>
        <dbReference type="EMBL" id="GAA1646293.1"/>
    </source>
</evidence>
<comment type="caution">
    <text evidence="2">The sequence shown here is derived from an EMBL/GenBank/DDBJ whole genome shotgun (WGS) entry which is preliminary data.</text>
</comment>
<evidence type="ECO:0000256" key="1">
    <source>
        <dbReference type="SAM" id="MobiDB-lite"/>
    </source>
</evidence>
<gene>
    <name evidence="2" type="ORF">GCM10009733_049300</name>
</gene>
<proteinExistence type="predicted"/>
<reference evidence="3" key="1">
    <citation type="journal article" date="2019" name="Int. J. Syst. Evol. Microbiol.">
        <title>The Global Catalogue of Microorganisms (GCM) 10K type strain sequencing project: providing services to taxonomists for standard genome sequencing and annotation.</title>
        <authorList>
            <consortium name="The Broad Institute Genomics Platform"/>
            <consortium name="The Broad Institute Genome Sequencing Center for Infectious Disease"/>
            <person name="Wu L."/>
            <person name="Ma J."/>
        </authorList>
    </citation>
    <scope>NUCLEOTIDE SEQUENCE [LARGE SCALE GENOMIC DNA]</scope>
    <source>
        <strain evidence="3">JCM 13929</strain>
    </source>
</reference>
<feature type="region of interest" description="Disordered" evidence="1">
    <location>
        <begin position="15"/>
        <end position="37"/>
    </location>
</feature>
<sequence length="112" mass="12149">MALRFIGIDDTSGGDNRPMVWRDDTDGSHRPAGLGSHRSITPVAAPRRLWALEAFNVFDDNLVQVELLTATVNVTRPGEVGLYINGFTDLAAMSVVGAPAKRLVQAARQDFL</sequence>
<organism evidence="2 3">
    <name type="scientific">Nonomuraea maheshkhaliensis</name>
    <dbReference type="NCBI Taxonomy" id="419590"/>
    <lineage>
        <taxon>Bacteria</taxon>
        <taxon>Bacillati</taxon>
        <taxon>Actinomycetota</taxon>
        <taxon>Actinomycetes</taxon>
        <taxon>Streptosporangiales</taxon>
        <taxon>Streptosporangiaceae</taxon>
        <taxon>Nonomuraea</taxon>
    </lineage>
</organism>
<feature type="compositionally biased region" description="Basic and acidic residues" evidence="1">
    <location>
        <begin position="20"/>
        <end position="29"/>
    </location>
</feature>
<keyword evidence="3" id="KW-1185">Reference proteome</keyword>
<dbReference type="RefSeq" id="WP_346108340.1">
    <property type="nucleotide sequence ID" value="NZ_BAAAMU010000036.1"/>
</dbReference>
<dbReference type="EMBL" id="BAAAMU010000036">
    <property type="protein sequence ID" value="GAA1646293.1"/>
    <property type="molecule type" value="Genomic_DNA"/>
</dbReference>
<name>A0ABP4RCQ9_9ACTN</name>